<dbReference type="PROSITE" id="PS50978">
    <property type="entry name" value="NEAT"/>
    <property type="match status" value="8"/>
</dbReference>
<feature type="domain" description="NEAT" evidence="7">
    <location>
        <begin position="564"/>
        <end position="685"/>
    </location>
</feature>
<dbReference type="InterPro" id="IPR050436">
    <property type="entry name" value="IsdA"/>
</dbReference>
<comment type="subcellular location">
    <subcellularLocation>
        <location evidence="1">Secreted</location>
        <location evidence="1">Cell wall</location>
        <topology evidence="1">Peptidoglycan-anchor</topology>
    </subcellularLocation>
</comment>
<feature type="domain" description="NEAT" evidence="7">
    <location>
        <begin position="284"/>
        <end position="413"/>
    </location>
</feature>
<dbReference type="SMART" id="SM00725">
    <property type="entry name" value="NEAT"/>
    <property type="match status" value="7"/>
</dbReference>
<keyword evidence="5" id="KW-1133">Transmembrane helix</keyword>
<name>A0A6N3C3K0_CLOBU</name>
<feature type="domain" description="NEAT" evidence="7">
    <location>
        <begin position="414"/>
        <end position="543"/>
    </location>
</feature>
<keyword evidence="2" id="KW-0964">Secreted</keyword>
<dbReference type="Pfam" id="PF05031">
    <property type="entry name" value="NEAT"/>
    <property type="match status" value="7"/>
</dbReference>
<evidence type="ECO:0000313" key="8">
    <source>
        <dbReference type="EMBL" id="VYU08991.1"/>
    </source>
</evidence>
<evidence type="ECO:0000256" key="1">
    <source>
        <dbReference type="ARBA" id="ARBA00004168"/>
    </source>
</evidence>
<feature type="domain" description="NEAT" evidence="7">
    <location>
        <begin position="1012"/>
        <end position="1139"/>
    </location>
</feature>
<dbReference type="CDD" id="cd06920">
    <property type="entry name" value="NEAT"/>
    <property type="match status" value="7"/>
</dbReference>
<accession>A0A6N3C3K0</accession>
<sequence length="1385" mass="152754">MKKIMSMILSLTIVLGLITPVQATETLVINNENEETIHLEDIVDSENIELEENEDETSELINKDTEVNLEGIDKTVDDEKAHSEESTDTEVEDKELDTPSYTIDGDMENYLEEYLNSLNKEESNADLEIDSEMEEYLNSLIIDEQLSEEDLEDGMYTADFAANKTGTSDSSSMAKYIDTEKSRIKIKNGKITVQLVINDSNMVVSTSASVNGASVDTKRIDIDDTSYIAEFKLGSIKDEINITVDCNYAAIIPSMGIKQHDFDLLISDVTYLEELPEEEEEENFEDGIYSVDYSVYKEGTSTDGTFVESTLKKYIIDSTLKVEDGKKKLVLNIDNSTGMIGNLTASVNGSEAEVNTTEKDKVITMEFEIGSIEDEINLGMTVTISETMKMTHVVDFVINTVEFKEELPEIEEELQDGMYTADFAANKTGTSDSSSMAKYIDTEKSRIKIKNGKITVQLVINDSNMVVKTSASVNGVSVDTKRTDIDDTSYIAEFKLGSIKDEINITVDCNYAAIVPSMGIKQHDFDLAISNITYFEDLDDKDEDIENPDDGSGETYPEEENKTLSDGTYTIESTFLKDNSTSTSAAGNYLNSKSTLTVENGNYTLTLNISQYADAFSDLSATVDGVTTKDINFVKNPDGTGTISFSINSLSSSISVGCTLTIKEINYVNTTSFDVKLDTSTIKDENGNDVEAPEEEILNVKKDAIYSINNKVVAGSNGTIPESARYLDTSSSVEVKYENIFATLVFNMADFMDKRTITLNENTSATPYSVKTQDNKTYVSFMITSLSDKIHISGKSTKDTDDSFTVVFDSATLVEIKDTGNSGSDSGSSSDSDDDDDDLDSGTYTIKNKVLKEDSDSESHAREYVDKESVVTVKNNKIYLTLKFKNASVIKGVSIKVEGDKTSYSTVKKTSDKLYIKFRIGSLSDEILVTTNLDLSDFGIENHDGLAFRVLLRSSTLEEDDDADNYDDEEDDEDEDDEDETATDTSINDNGTIKDPQNDIVNAPPVNTNSQYKKTTYRVNNEIITESSFGYQAARGAVNKVSYYEIIDDKKYITLGFSQTDIMNNIRLSINGKQINYDVVSKDDSKKTLDIRFEVPSISTQVTVTTNVTAMGRDISFGVEFLESTLELISTEEAESLPELAGNSSGVSESNSSGSVLSKITNAFSSNKTNSEDKLVVEEEAAKDLASLAKEYFKKYTVTNEIVSDSAIGRTMARKYLNQTSIIEDIDGQLYATITFSSSGSMGNFKIEVNGEVVEHTVPLNDMANELISLRFPINNVNDDIKAYIYINPMRMNINFGIKFLEDSMILIEEGTVGEEGNIESSSLADTLSQVNESSKDSKKQTSAVKIAASTSVMVIVLNQVISGLGVLLKRIKAKSLLRKIAEKQ</sequence>
<feature type="region of interest" description="Disordered" evidence="4">
    <location>
        <begin position="68"/>
        <end position="102"/>
    </location>
</feature>
<feature type="domain" description="NEAT" evidence="7">
    <location>
        <begin position="701"/>
        <end position="826"/>
    </location>
</feature>
<feature type="domain" description="NEAT" evidence="7">
    <location>
        <begin position="151"/>
        <end position="280"/>
    </location>
</feature>
<dbReference type="PANTHER" id="PTHR37824">
    <property type="entry name" value="IRON-REGULATED SURFACE DETERMINANT PROTEIN C"/>
    <property type="match status" value="1"/>
</dbReference>
<dbReference type="InterPro" id="IPR006635">
    <property type="entry name" value="NEAT_dom"/>
</dbReference>
<feature type="compositionally biased region" description="Acidic residues" evidence="4">
    <location>
        <begin position="540"/>
        <end position="558"/>
    </location>
</feature>
<evidence type="ECO:0000256" key="4">
    <source>
        <dbReference type="SAM" id="MobiDB-lite"/>
    </source>
</evidence>
<dbReference type="PANTHER" id="PTHR37824:SF1">
    <property type="entry name" value="IRON-REGULATED SURFACE DETERMINANT PROTEIN C"/>
    <property type="match status" value="1"/>
</dbReference>
<dbReference type="RefSeq" id="WP_156736593.1">
    <property type="nucleotide sequence ID" value="NZ_CACRTU010000013.1"/>
</dbReference>
<feature type="region of interest" description="Disordered" evidence="4">
    <location>
        <begin position="540"/>
        <end position="564"/>
    </location>
</feature>
<feature type="compositionally biased region" description="Basic and acidic residues" evidence="4">
    <location>
        <begin position="68"/>
        <end position="85"/>
    </location>
</feature>
<evidence type="ECO:0000256" key="6">
    <source>
        <dbReference type="SAM" id="SignalP"/>
    </source>
</evidence>
<evidence type="ECO:0000256" key="3">
    <source>
        <dbReference type="ARBA" id="ARBA00022729"/>
    </source>
</evidence>
<keyword evidence="2" id="KW-0134">Cell wall</keyword>
<dbReference type="InterPro" id="IPR037250">
    <property type="entry name" value="NEAT_dom_sf"/>
</dbReference>
<evidence type="ECO:0000256" key="5">
    <source>
        <dbReference type="SAM" id="Phobius"/>
    </source>
</evidence>
<feature type="transmembrane region" description="Helical" evidence="5">
    <location>
        <begin position="1347"/>
        <end position="1369"/>
    </location>
</feature>
<proteinExistence type="predicted"/>
<feature type="compositionally biased region" description="Acidic residues" evidence="4">
    <location>
        <begin position="959"/>
        <end position="982"/>
    </location>
</feature>
<feature type="compositionally biased region" description="Acidic residues" evidence="4">
    <location>
        <begin position="831"/>
        <end position="840"/>
    </location>
</feature>
<feature type="chain" id="PRO_5035242755" evidence="6">
    <location>
        <begin position="24"/>
        <end position="1385"/>
    </location>
</feature>
<feature type="domain" description="NEAT" evidence="7">
    <location>
        <begin position="839"/>
        <end position="960"/>
    </location>
</feature>
<gene>
    <name evidence="8" type="ORF">CBLFYP62_01426</name>
</gene>
<feature type="compositionally biased region" description="Acidic residues" evidence="4">
    <location>
        <begin position="86"/>
        <end position="95"/>
    </location>
</feature>
<keyword evidence="3 6" id="KW-0732">Signal</keyword>
<protein>
    <submittedName>
        <fullName evidence="8">Iron Transport-associated domain protein</fullName>
    </submittedName>
</protein>
<dbReference type="SUPFAM" id="SSF158911">
    <property type="entry name" value="NEAT domain-like"/>
    <property type="match status" value="8"/>
</dbReference>
<keyword evidence="5" id="KW-0472">Membrane</keyword>
<organism evidence="8">
    <name type="scientific">Clostridium butyricum</name>
    <dbReference type="NCBI Taxonomy" id="1492"/>
    <lineage>
        <taxon>Bacteria</taxon>
        <taxon>Bacillati</taxon>
        <taxon>Bacillota</taxon>
        <taxon>Clostridia</taxon>
        <taxon>Eubacteriales</taxon>
        <taxon>Clostridiaceae</taxon>
        <taxon>Clostridium</taxon>
    </lineage>
</organism>
<feature type="domain" description="NEAT" evidence="7">
    <location>
        <begin position="1191"/>
        <end position="1318"/>
    </location>
</feature>
<dbReference type="Gene3D" id="2.60.40.1850">
    <property type="match status" value="8"/>
</dbReference>
<keyword evidence="5" id="KW-0812">Transmembrane</keyword>
<evidence type="ECO:0000259" key="7">
    <source>
        <dbReference type="PROSITE" id="PS50978"/>
    </source>
</evidence>
<feature type="region of interest" description="Disordered" evidence="4">
    <location>
        <begin position="959"/>
        <end position="1009"/>
    </location>
</feature>
<dbReference type="EMBL" id="CACRTU010000013">
    <property type="protein sequence ID" value="VYU08991.1"/>
    <property type="molecule type" value="Genomic_DNA"/>
</dbReference>
<reference evidence="8" key="1">
    <citation type="submission" date="2019-11" db="EMBL/GenBank/DDBJ databases">
        <authorList>
            <person name="Feng L."/>
        </authorList>
    </citation>
    <scope>NUCLEOTIDE SEQUENCE</scope>
    <source>
        <strain evidence="8">CButyricumLFYP62</strain>
    </source>
</reference>
<evidence type="ECO:0000256" key="2">
    <source>
        <dbReference type="ARBA" id="ARBA00022512"/>
    </source>
</evidence>
<feature type="signal peptide" evidence="6">
    <location>
        <begin position="1"/>
        <end position="23"/>
    </location>
</feature>
<feature type="region of interest" description="Disordered" evidence="4">
    <location>
        <begin position="819"/>
        <end position="840"/>
    </location>
</feature>